<name>A0A8K2A6Z5_9CYAN</name>
<evidence type="ECO:0000313" key="1">
    <source>
        <dbReference type="EMBL" id="NCJ05525.1"/>
    </source>
</evidence>
<dbReference type="EMBL" id="WVIC01000004">
    <property type="protein sequence ID" value="NCJ05525.1"/>
    <property type="molecule type" value="Genomic_DNA"/>
</dbReference>
<evidence type="ECO:0000313" key="2">
    <source>
        <dbReference type="Proteomes" id="UP000607397"/>
    </source>
</evidence>
<dbReference type="Proteomes" id="UP000607397">
    <property type="component" value="Unassembled WGS sequence"/>
</dbReference>
<gene>
    <name evidence="1" type="ORF">GS597_03180</name>
</gene>
<comment type="caution">
    <text evidence="1">The sequence shown here is derived from an EMBL/GenBank/DDBJ whole genome shotgun (WGS) entry which is preliminary data.</text>
</comment>
<organism evidence="1 2">
    <name type="scientific">Petrachloros mirabilis ULC683</name>
    <dbReference type="NCBI Taxonomy" id="2781853"/>
    <lineage>
        <taxon>Bacteria</taxon>
        <taxon>Bacillati</taxon>
        <taxon>Cyanobacteriota</taxon>
        <taxon>Cyanophyceae</taxon>
        <taxon>Synechococcales</taxon>
        <taxon>Petrachlorosaceae</taxon>
        <taxon>Petrachloros</taxon>
        <taxon>Petrachloros mirabilis</taxon>
    </lineage>
</organism>
<sequence>MRFRNREVISNGGQILQQIAGAIES</sequence>
<dbReference type="RefSeq" id="WP_161824061.1">
    <property type="nucleotide sequence ID" value="NZ_WVIC01000004.1"/>
</dbReference>
<proteinExistence type="predicted"/>
<accession>A0A8K2A6Z5</accession>
<dbReference type="AlphaFoldDB" id="A0A8K2A6Z5"/>
<reference evidence="1" key="1">
    <citation type="submission" date="2019-12" db="EMBL/GenBank/DDBJ databases">
        <title>High-Quality draft genome sequences of three cyanobacteria isolated from the limestone walls of the Old Cathedral of Coimbra.</title>
        <authorList>
            <person name="Tiago I."/>
            <person name="Soares F."/>
            <person name="Portugal A."/>
        </authorList>
    </citation>
    <scope>NUCLEOTIDE SEQUENCE [LARGE SCALE GENOMIC DNA]</scope>
    <source>
        <strain evidence="1">C</strain>
    </source>
</reference>
<keyword evidence="2" id="KW-1185">Reference proteome</keyword>
<protein>
    <submittedName>
        <fullName evidence="1">Uncharacterized protein</fullName>
    </submittedName>
</protein>